<evidence type="ECO:0000313" key="2">
    <source>
        <dbReference type="Proteomes" id="UP001149165"/>
    </source>
</evidence>
<sequence length="144" mass="17018">MSEFEDTPEDIKRKQAIVDDAKNKWVEQTKVAISAKPHALEDYEREKEFMLEISSFNDWAPLGAPQFYDSYLGYISYRDAFFAPFAWQDHTKYEDFKKKYDWLNYYWKEGDLGDGKKKGSNFILISCDDVERYDETMKAKAAKS</sequence>
<name>A0A9W9GBZ7_9EURO</name>
<dbReference type="EMBL" id="JAPQKH010000001">
    <property type="protein sequence ID" value="KAJ5115807.1"/>
    <property type="molecule type" value="Genomic_DNA"/>
</dbReference>
<keyword evidence="2" id="KW-1185">Reference proteome</keyword>
<accession>A0A9W9GBZ7</accession>
<dbReference type="OrthoDB" id="10445411at2759"/>
<gene>
    <name evidence="1" type="ORF">N7456_000155</name>
</gene>
<dbReference type="Proteomes" id="UP001149165">
    <property type="component" value="Unassembled WGS sequence"/>
</dbReference>
<reference evidence="1" key="2">
    <citation type="journal article" date="2023" name="IMA Fungus">
        <title>Comparative genomic study of the Penicillium genus elucidates a diverse pangenome and 15 lateral gene transfer events.</title>
        <authorList>
            <person name="Petersen C."/>
            <person name="Sorensen T."/>
            <person name="Nielsen M.R."/>
            <person name="Sondergaard T.E."/>
            <person name="Sorensen J.L."/>
            <person name="Fitzpatrick D.A."/>
            <person name="Frisvad J.C."/>
            <person name="Nielsen K.L."/>
        </authorList>
    </citation>
    <scope>NUCLEOTIDE SEQUENCE</scope>
    <source>
        <strain evidence="1">IBT 30069</strain>
    </source>
</reference>
<dbReference type="AlphaFoldDB" id="A0A9W9GBZ7"/>
<comment type="caution">
    <text evidence="1">The sequence shown here is derived from an EMBL/GenBank/DDBJ whole genome shotgun (WGS) entry which is preliminary data.</text>
</comment>
<proteinExistence type="predicted"/>
<reference evidence="1" key="1">
    <citation type="submission" date="2022-11" db="EMBL/GenBank/DDBJ databases">
        <authorList>
            <person name="Petersen C."/>
        </authorList>
    </citation>
    <scope>NUCLEOTIDE SEQUENCE</scope>
    <source>
        <strain evidence="1">IBT 30069</strain>
    </source>
</reference>
<evidence type="ECO:0000313" key="1">
    <source>
        <dbReference type="EMBL" id="KAJ5115807.1"/>
    </source>
</evidence>
<organism evidence="1 2">
    <name type="scientific">Penicillium angulare</name>
    <dbReference type="NCBI Taxonomy" id="116970"/>
    <lineage>
        <taxon>Eukaryota</taxon>
        <taxon>Fungi</taxon>
        <taxon>Dikarya</taxon>
        <taxon>Ascomycota</taxon>
        <taxon>Pezizomycotina</taxon>
        <taxon>Eurotiomycetes</taxon>
        <taxon>Eurotiomycetidae</taxon>
        <taxon>Eurotiales</taxon>
        <taxon>Aspergillaceae</taxon>
        <taxon>Penicillium</taxon>
    </lineage>
</organism>
<protein>
    <submittedName>
        <fullName evidence="1">Uncharacterized protein</fullName>
    </submittedName>
</protein>